<dbReference type="STRING" id="1121937.GCA_000423125_00356"/>
<evidence type="ECO:0000313" key="1">
    <source>
        <dbReference type="EMBL" id="HAN27459.1"/>
    </source>
</evidence>
<gene>
    <name evidence="1" type="ORF">DCP75_07025</name>
</gene>
<dbReference type="Pfam" id="PF05751">
    <property type="entry name" value="FixH"/>
    <property type="match status" value="1"/>
</dbReference>
<dbReference type="InterPro" id="IPR008620">
    <property type="entry name" value="FixH"/>
</dbReference>
<dbReference type="EMBL" id="DMND01000099">
    <property type="protein sequence ID" value="HAN27459.1"/>
    <property type="molecule type" value="Genomic_DNA"/>
</dbReference>
<sequence length="101" mass="10862">ARALGIAARLMLTPGQVTVHVSEGAIKDTSLELVLSHPIESDRDFTVDLQRVGPGVYNSALPVPVAERWHWILRDGAEGAWRLDGVIGAADLLQQGVQDTP</sequence>
<dbReference type="AlphaFoldDB" id="A0A3C1KL54"/>
<evidence type="ECO:0008006" key="3">
    <source>
        <dbReference type="Google" id="ProtNLM"/>
    </source>
</evidence>
<proteinExistence type="predicted"/>
<accession>A0A3C1KL54</accession>
<name>A0A3C1KL54_9GAMM</name>
<dbReference type="Proteomes" id="UP000259273">
    <property type="component" value="Unassembled WGS sequence"/>
</dbReference>
<reference evidence="1 2" key="1">
    <citation type="journal article" date="2018" name="Nat. Biotechnol.">
        <title>A standardized bacterial taxonomy based on genome phylogeny substantially revises the tree of life.</title>
        <authorList>
            <person name="Parks D.H."/>
            <person name="Chuvochina M."/>
            <person name="Waite D.W."/>
            <person name="Rinke C."/>
            <person name="Skarshewski A."/>
            <person name="Chaumeil P.A."/>
            <person name="Hugenholtz P."/>
        </authorList>
    </citation>
    <scope>NUCLEOTIDE SEQUENCE [LARGE SCALE GENOMIC DNA]</scope>
    <source>
        <strain evidence="1">UBA9158</strain>
    </source>
</reference>
<evidence type="ECO:0000313" key="2">
    <source>
        <dbReference type="Proteomes" id="UP000259273"/>
    </source>
</evidence>
<organism evidence="1 2">
    <name type="scientific">Haliea salexigens</name>
    <dbReference type="NCBI Taxonomy" id="287487"/>
    <lineage>
        <taxon>Bacteria</taxon>
        <taxon>Pseudomonadati</taxon>
        <taxon>Pseudomonadota</taxon>
        <taxon>Gammaproteobacteria</taxon>
        <taxon>Cellvibrionales</taxon>
        <taxon>Halieaceae</taxon>
        <taxon>Haliea</taxon>
    </lineage>
</organism>
<protein>
    <recommendedName>
        <fullName evidence="3">Nitrogen fixation protein FixH</fullName>
    </recommendedName>
</protein>
<comment type="caution">
    <text evidence="1">The sequence shown here is derived from an EMBL/GenBank/DDBJ whole genome shotgun (WGS) entry which is preliminary data.</text>
</comment>
<feature type="non-terminal residue" evidence="1">
    <location>
        <position position="1"/>
    </location>
</feature>